<evidence type="ECO:0000256" key="4">
    <source>
        <dbReference type="ARBA" id="ARBA00022989"/>
    </source>
</evidence>
<keyword evidence="4 7" id="KW-1133">Transmembrane helix</keyword>
<dbReference type="EMBL" id="CP001848">
    <property type="protein sequence ID" value="ADB15759.1"/>
    <property type="molecule type" value="Genomic_DNA"/>
</dbReference>
<evidence type="ECO:0000259" key="8">
    <source>
        <dbReference type="Pfam" id="PF00482"/>
    </source>
</evidence>
<keyword evidence="2" id="KW-1003">Cell membrane</keyword>
<sequence length="361" mass="39724">MQDLIQQVQLWLFTIGAPAWLQRPGSWVALGCGLLALVLVIRMILKRTKQVAVERGLEPEAGGVFGSLTPALAAQIPGSEKERTEFAAMLRQAGFYSRTAMASVYAYRFLLLVFPLVCAGLIAIFSPRSQTFRILFVGAFIAIALSIIPRLYIFFRRRKRLTEINNGLADMLDMLGMCLSGGMPLSASLDHVAKNLTNYPALADELLIMKRQAEVSSLKHALADFANRLDTPEVRQVASLLSRGDQLGSSISRNLLDQADHFRTARRQMATMQANRTPVFLTFPLMFCFAPAVLILLMSPSFMQLSEFLSPSNTRNPLANNESISTDRIVETLESLDQSIPQNTSPAGRPSLAPPAGPPTR</sequence>
<reference evidence="9 10" key="1">
    <citation type="journal article" date="2009" name="Stand. Genomic Sci.">
        <title>Complete genome sequence of Pirellula staleyi type strain (ATCC 27377).</title>
        <authorList>
            <person name="Clum A."/>
            <person name="Tindall B.J."/>
            <person name="Sikorski J."/>
            <person name="Ivanova N."/>
            <person name="Mavrommatis K."/>
            <person name="Lucas S."/>
            <person name="Glavina del Rio T."/>
            <person name="Nolan M."/>
            <person name="Chen F."/>
            <person name="Tice H."/>
            <person name="Pitluck S."/>
            <person name="Cheng J.F."/>
            <person name="Chertkov O."/>
            <person name="Brettin T."/>
            <person name="Han C."/>
            <person name="Detter J.C."/>
            <person name="Kuske C."/>
            <person name="Bruce D."/>
            <person name="Goodwin L."/>
            <person name="Ovchinikova G."/>
            <person name="Pati A."/>
            <person name="Mikhailova N."/>
            <person name="Chen A."/>
            <person name="Palaniappan K."/>
            <person name="Land M."/>
            <person name="Hauser L."/>
            <person name="Chang Y.J."/>
            <person name="Jeffries C.D."/>
            <person name="Chain P."/>
            <person name="Rohde M."/>
            <person name="Goker M."/>
            <person name="Bristow J."/>
            <person name="Eisen J.A."/>
            <person name="Markowitz V."/>
            <person name="Hugenholtz P."/>
            <person name="Kyrpides N.C."/>
            <person name="Klenk H.P."/>
            <person name="Lapidus A."/>
        </authorList>
    </citation>
    <scope>NUCLEOTIDE SEQUENCE [LARGE SCALE GENOMIC DNA]</scope>
    <source>
        <strain evidence="10">ATCC 27377 / DSM 6068 / ICPB 4128</strain>
    </source>
</reference>
<feature type="domain" description="Type II secretion system protein GspF" evidence="8">
    <location>
        <begin position="172"/>
        <end position="298"/>
    </location>
</feature>
<dbReference type="PANTHER" id="PTHR35007">
    <property type="entry name" value="INTEGRAL MEMBRANE PROTEIN-RELATED"/>
    <property type="match status" value="1"/>
</dbReference>
<dbReference type="Pfam" id="PF00482">
    <property type="entry name" value="T2SSF"/>
    <property type="match status" value="1"/>
</dbReference>
<dbReference type="KEGG" id="psl:Psta_1076"/>
<feature type="transmembrane region" description="Helical" evidence="7">
    <location>
        <begin position="105"/>
        <end position="126"/>
    </location>
</feature>
<keyword evidence="5 7" id="KW-0472">Membrane</keyword>
<dbReference type="OrthoDB" id="212987at2"/>
<accession>D2R8E2</accession>
<dbReference type="AlphaFoldDB" id="D2R8E2"/>
<gene>
    <name evidence="9" type="ordered locus">Psta_1076</name>
</gene>
<dbReference type="eggNOG" id="COG2064">
    <property type="taxonomic scope" value="Bacteria"/>
</dbReference>
<evidence type="ECO:0000256" key="5">
    <source>
        <dbReference type="ARBA" id="ARBA00023136"/>
    </source>
</evidence>
<evidence type="ECO:0000256" key="2">
    <source>
        <dbReference type="ARBA" id="ARBA00022475"/>
    </source>
</evidence>
<dbReference type="InterPro" id="IPR018076">
    <property type="entry name" value="T2SS_GspF_dom"/>
</dbReference>
<evidence type="ECO:0000256" key="3">
    <source>
        <dbReference type="ARBA" id="ARBA00022692"/>
    </source>
</evidence>
<evidence type="ECO:0000313" key="10">
    <source>
        <dbReference type="Proteomes" id="UP000001887"/>
    </source>
</evidence>
<organism evidence="9 10">
    <name type="scientific">Pirellula staleyi (strain ATCC 27377 / DSM 6068 / ICPB 4128)</name>
    <name type="common">Pirella staleyi</name>
    <dbReference type="NCBI Taxonomy" id="530564"/>
    <lineage>
        <taxon>Bacteria</taxon>
        <taxon>Pseudomonadati</taxon>
        <taxon>Planctomycetota</taxon>
        <taxon>Planctomycetia</taxon>
        <taxon>Pirellulales</taxon>
        <taxon>Pirellulaceae</taxon>
        <taxon>Pirellula</taxon>
    </lineage>
</organism>
<feature type="region of interest" description="Disordered" evidence="6">
    <location>
        <begin position="335"/>
        <end position="361"/>
    </location>
</feature>
<dbReference type="GO" id="GO:0005886">
    <property type="term" value="C:plasma membrane"/>
    <property type="evidence" value="ECO:0007669"/>
    <property type="project" value="UniProtKB-SubCell"/>
</dbReference>
<feature type="transmembrane region" description="Helical" evidence="7">
    <location>
        <begin position="27"/>
        <end position="45"/>
    </location>
</feature>
<feature type="compositionally biased region" description="Pro residues" evidence="6">
    <location>
        <begin position="352"/>
        <end position="361"/>
    </location>
</feature>
<keyword evidence="3 7" id="KW-0812">Transmembrane</keyword>
<dbReference type="PANTHER" id="PTHR35007:SF2">
    <property type="entry name" value="PILUS ASSEMBLE PROTEIN"/>
    <property type="match status" value="1"/>
</dbReference>
<proteinExistence type="predicted"/>
<comment type="subcellular location">
    <subcellularLocation>
        <location evidence="1">Cell membrane</location>
        <topology evidence="1">Multi-pass membrane protein</topology>
    </subcellularLocation>
</comment>
<evidence type="ECO:0000313" key="9">
    <source>
        <dbReference type="EMBL" id="ADB15759.1"/>
    </source>
</evidence>
<protein>
    <submittedName>
        <fullName evidence="9">Type II secretion system protein</fullName>
    </submittedName>
</protein>
<evidence type="ECO:0000256" key="1">
    <source>
        <dbReference type="ARBA" id="ARBA00004651"/>
    </source>
</evidence>
<evidence type="ECO:0000256" key="7">
    <source>
        <dbReference type="SAM" id="Phobius"/>
    </source>
</evidence>
<dbReference type="STRING" id="530564.Psta_1076"/>
<evidence type="ECO:0000256" key="6">
    <source>
        <dbReference type="SAM" id="MobiDB-lite"/>
    </source>
</evidence>
<dbReference type="HOGENOM" id="CLU_766944_0_0_0"/>
<keyword evidence="10" id="KW-1185">Reference proteome</keyword>
<feature type="transmembrane region" description="Helical" evidence="7">
    <location>
        <begin position="132"/>
        <end position="153"/>
    </location>
</feature>
<name>D2R8E2_PIRSD</name>
<feature type="compositionally biased region" description="Polar residues" evidence="6">
    <location>
        <begin position="335"/>
        <end position="346"/>
    </location>
</feature>
<feature type="transmembrane region" description="Helical" evidence="7">
    <location>
        <begin position="279"/>
        <end position="303"/>
    </location>
</feature>
<dbReference type="Proteomes" id="UP000001887">
    <property type="component" value="Chromosome"/>
</dbReference>